<accession>A0A4Z0F7K0</accession>
<evidence type="ECO:0000256" key="2">
    <source>
        <dbReference type="ARBA" id="ARBA00006971"/>
    </source>
</evidence>
<dbReference type="Proteomes" id="UP000297890">
    <property type="component" value="Unassembled WGS sequence"/>
</dbReference>
<comment type="similarity">
    <text evidence="2 6">Belongs to the band 7/mec-2 family. HflK subfamily.</text>
</comment>
<evidence type="ECO:0000259" key="8">
    <source>
        <dbReference type="SMART" id="SM00244"/>
    </source>
</evidence>
<dbReference type="SMART" id="SM00244">
    <property type="entry name" value="PHB"/>
    <property type="match status" value="1"/>
</dbReference>
<evidence type="ECO:0000256" key="6">
    <source>
        <dbReference type="RuleBase" id="RU364113"/>
    </source>
</evidence>
<dbReference type="PANTHER" id="PTHR43327:SF2">
    <property type="entry name" value="MODULATOR OF FTSH PROTEASE HFLK"/>
    <property type="match status" value="1"/>
</dbReference>
<keyword evidence="10" id="KW-1185">Reference proteome</keyword>
<organism evidence="9 10">
    <name type="scientific">Candidatus Macondimonas diazotrophica</name>
    <dbReference type="NCBI Taxonomy" id="2305248"/>
    <lineage>
        <taxon>Bacteria</taxon>
        <taxon>Pseudomonadati</taxon>
        <taxon>Pseudomonadota</taxon>
        <taxon>Gammaproteobacteria</taxon>
        <taxon>Chromatiales</taxon>
        <taxon>Ectothiorhodospiraceae</taxon>
        <taxon>Candidatus Macondimonas</taxon>
    </lineage>
</organism>
<dbReference type="InterPro" id="IPR036013">
    <property type="entry name" value="Band_7/SPFH_dom_sf"/>
</dbReference>
<evidence type="ECO:0000256" key="4">
    <source>
        <dbReference type="ARBA" id="ARBA00022989"/>
    </source>
</evidence>
<keyword evidence="4 6" id="KW-1133">Transmembrane helix</keyword>
<dbReference type="GO" id="GO:0006508">
    <property type="term" value="P:proteolysis"/>
    <property type="evidence" value="ECO:0007669"/>
    <property type="project" value="UniProtKB-KW"/>
</dbReference>
<comment type="function">
    <text evidence="6">HflC and HflK could encode or regulate a protease.</text>
</comment>
<dbReference type="InterPro" id="IPR020980">
    <property type="entry name" value="Membrane_HflK_N"/>
</dbReference>
<proteinExistence type="inferred from homology"/>
<comment type="subcellular location">
    <subcellularLocation>
        <location evidence="1">Membrane</location>
        <topology evidence="1">Single-pass membrane protein</topology>
    </subcellularLocation>
</comment>
<comment type="caution">
    <text evidence="9">The sequence shown here is derived from an EMBL/GenBank/DDBJ whole genome shotgun (WGS) entry which is preliminary data.</text>
</comment>
<dbReference type="PRINTS" id="PR00721">
    <property type="entry name" value="STOMATIN"/>
</dbReference>
<feature type="region of interest" description="Disordered" evidence="7">
    <location>
        <begin position="1"/>
        <end position="24"/>
    </location>
</feature>
<dbReference type="RefSeq" id="WP_135282276.1">
    <property type="nucleotide sequence ID" value="NZ_SRIO01000013.1"/>
</dbReference>
<dbReference type="SUPFAM" id="SSF117892">
    <property type="entry name" value="Band 7/SPFH domain"/>
    <property type="match status" value="1"/>
</dbReference>
<dbReference type="InterPro" id="IPR050710">
    <property type="entry name" value="Band7/mec-2_domain"/>
</dbReference>
<name>A0A4Z0F7K0_9GAMM</name>
<feature type="compositionally biased region" description="Basic and acidic residues" evidence="7">
    <location>
        <begin position="354"/>
        <end position="371"/>
    </location>
</feature>
<reference evidence="9 10" key="1">
    <citation type="journal article" date="2019" name="ISME J.">
        <title>Candidatus Macondimonas diazotrophica, a novel gammaproteobacterial genus dominating crude-oil-contaminated coastal sediments.</title>
        <authorList>
            <person name="Karthikeyan S."/>
            <person name="Konstantinidis K."/>
        </authorList>
    </citation>
    <scope>NUCLEOTIDE SEQUENCE [LARGE SCALE GENOMIC DNA]</scope>
    <source>
        <strain evidence="9 10">KTK01</strain>
    </source>
</reference>
<dbReference type="AlphaFoldDB" id="A0A4Z0F7K0"/>
<dbReference type="OrthoDB" id="9779595at2"/>
<dbReference type="PANTHER" id="PTHR43327">
    <property type="entry name" value="STOMATIN-LIKE PROTEIN 2, MITOCHONDRIAL"/>
    <property type="match status" value="1"/>
</dbReference>
<dbReference type="GO" id="GO:0008233">
    <property type="term" value="F:peptidase activity"/>
    <property type="evidence" value="ECO:0007669"/>
    <property type="project" value="UniProtKB-KW"/>
</dbReference>
<evidence type="ECO:0000256" key="7">
    <source>
        <dbReference type="SAM" id="MobiDB-lite"/>
    </source>
</evidence>
<evidence type="ECO:0000256" key="3">
    <source>
        <dbReference type="ARBA" id="ARBA00022692"/>
    </source>
</evidence>
<feature type="domain" description="Band 7" evidence="8">
    <location>
        <begin position="65"/>
        <end position="226"/>
    </location>
</feature>
<dbReference type="Pfam" id="PF01145">
    <property type="entry name" value="Band_7"/>
    <property type="match status" value="1"/>
</dbReference>
<dbReference type="InterPro" id="IPR001107">
    <property type="entry name" value="Band_7"/>
</dbReference>
<keyword evidence="3 6" id="KW-0812">Transmembrane</keyword>
<protein>
    <recommendedName>
        <fullName evidence="6">Protein HflK</fullName>
    </recommendedName>
</protein>
<dbReference type="InterPro" id="IPR010201">
    <property type="entry name" value="HflK"/>
</dbReference>
<dbReference type="Pfam" id="PF12221">
    <property type="entry name" value="HflK_N"/>
    <property type="match status" value="1"/>
</dbReference>
<evidence type="ECO:0000256" key="1">
    <source>
        <dbReference type="ARBA" id="ARBA00004167"/>
    </source>
</evidence>
<feature type="region of interest" description="Disordered" evidence="7">
    <location>
        <begin position="336"/>
        <end position="371"/>
    </location>
</feature>
<evidence type="ECO:0000313" key="10">
    <source>
        <dbReference type="Proteomes" id="UP000297890"/>
    </source>
</evidence>
<feature type="transmembrane region" description="Helical" evidence="6">
    <location>
        <begin position="48"/>
        <end position="70"/>
    </location>
</feature>
<dbReference type="InterPro" id="IPR001972">
    <property type="entry name" value="Stomatin_HflK_fam"/>
</dbReference>
<keyword evidence="5 6" id="KW-0472">Membrane</keyword>
<dbReference type="Gene3D" id="3.30.479.30">
    <property type="entry name" value="Band 7 domain"/>
    <property type="match status" value="1"/>
</dbReference>
<comment type="subunit">
    <text evidence="6">HflC and HflK may interact to form a multimeric complex.</text>
</comment>
<sequence>MAWNEPGGRDPWGGQNRNSGGPPDLDELLKKLRQRLPSWGSGGGGGSAAGLGLLLAGVAVLWLLSGLYIIDPAERGVVLRFGEFERITTEGPRWHLPYPIERVQKVNVDSIRTSTHKGLMLTRDENIVNVEVAVQYRVGNARDFLFNVREPEGTLRDATVSAVREVVGTSTMDFVLGEGRSEVASRTQSLLQTTLDSYGAGLVVTSVNLQDAQPPEQVQSAFEDAIKAREDKQRIINEAYAYANAIVPEARGAVARQMEEAQAYRERRVAEAQGESDRFLALASEYRKAPNVMRERLYLETMEEVLRLNPKIMVNNNGGSNVMYLPLDKWLKQAPELAAPSSAGTAPADPARGTPRETPSRYERSSRGVVR</sequence>
<dbReference type="EMBL" id="SRIO01000013">
    <property type="protein sequence ID" value="TFZ81990.1"/>
    <property type="molecule type" value="Genomic_DNA"/>
</dbReference>
<keyword evidence="9" id="KW-0645">Protease</keyword>
<evidence type="ECO:0000313" key="9">
    <source>
        <dbReference type="EMBL" id="TFZ81990.1"/>
    </source>
</evidence>
<dbReference type="GO" id="GO:0016020">
    <property type="term" value="C:membrane"/>
    <property type="evidence" value="ECO:0007669"/>
    <property type="project" value="UniProtKB-SubCell"/>
</dbReference>
<keyword evidence="9" id="KW-0378">Hydrolase</keyword>
<gene>
    <name evidence="9" type="primary">hflK</name>
    <name evidence="9" type="ORF">E4680_10045</name>
</gene>
<evidence type="ECO:0000256" key="5">
    <source>
        <dbReference type="ARBA" id="ARBA00023136"/>
    </source>
</evidence>
<dbReference type="CDD" id="cd03404">
    <property type="entry name" value="SPFH_HflK"/>
    <property type="match status" value="1"/>
</dbReference>
<dbReference type="NCBIfam" id="TIGR01933">
    <property type="entry name" value="hflK"/>
    <property type="match status" value="1"/>
</dbReference>